<dbReference type="HOGENOM" id="CLU_1050682_0_0_1"/>
<dbReference type="EMBL" id="AMQN01016647">
    <property type="status" value="NOT_ANNOTATED_CDS"/>
    <property type="molecule type" value="Genomic_DNA"/>
</dbReference>
<keyword evidence="3" id="KW-1185">Reference proteome</keyword>
<gene>
    <name evidence="1" type="ORF">CAPTEDRAFT_216346</name>
</gene>
<proteinExistence type="predicted"/>
<dbReference type="Proteomes" id="UP000014760">
    <property type="component" value="Unassembled WGS sequence"/>
</dbReference>
<dbReference type="OrthoDB" id="120976at2759"/>
<reference evidence="1 3" key="2">
    <citation type="journal article" date="2013" name="Nature">
        <title>Insights into bilaterian evolution from three spiralian genomes.</title>
        <authorList>
            <person name="Simakov O."/>
            <person name="Marletaz F."/>
            <person name="Cho S.J."/>
            <person name="Edsinger-Gonzales E."/>
            <person name="Havlak P."/>
            <person name="Hellsten U."/>
            <person name="Kuo D.H."/>
            <person name="Larsson T."/>
            <person name="Lv J."/>
            <person name="Arendt D."/>
            <person name="Savage R."/>
            <person name="Osoegawa K."/>
            <person name="de Jong P."/>
            <person name="Grimwood J."/>
            <person name="Chapman J.A."/>
            <person name="Shapiro H."/>
            <person name="Aerts A."/>
            <person name="Otillar R.P."/>
            <person name="Terry A.Y."/>
            <person name="Boore J.L."/>
            <person name="Grigoriev I.V."/>
            <person name="Lindberg D.R."/>
            <person name="Seaver E.C."/>
            <person name="Weisblat D.A."/>
            <person name="Putnam N.H."/>
            <person name="Rokhsar D.S."/>
        </authorList>
    </citation>
    <scope>NUCLEOTIDE SEQUENCE</scope>
    <source>
        <strain evidence="1 3">I ESC-2004</strain>
    </source>
</reference>
<reference evidence="2" key="3">
    <citation type="submission" date="2015-06" db="UniProtKB">
        <authorList>
            <consortium name="EnsemblMetazoa"/>
        </authorList>
    </citation>
    <scope>IDENTIFICATION</scope>
</reference>
<sequence>MTKLIRGSDFKKALCAAAKVCQVGYVTKERIISRLLQEETRFGFTHKPFLEFLTARHITLMNPEERLTWLQGLHYAWLIGELNDVHPERGDVIVKRCPPHINIYSDCSASCRKGTWKLGNLQLQPPILLKFLNVYWENSTDEEYISFVKKSIKCKCIDCSWIWIEPCNGTRLRNIVSELRVGQADSFQQMHVTDASIAAEPTSAECENAAMGTTATHESSSHRSRSNRKLTKFGDYAMEFNRERDSNFLGNSKKKQINQIDNQDL</sequence>
<organism evidence="1">
    <name type="scientific">Capitella teleta</name>
    <name type="common">Polychaete worm</name>
    <dbReference type="NCBI Taxonomy" id="283909"/>
    <lineage>
        <taxon>Eukaryota</taxon>
        <taxon>Metazoa</taxon>
        <taxon>Spiralia</taxon>
        <taxon>Lophotrochozoa</taxon>
        <taxon>Annelida</taxon>
        <taxon>Polychaeta</taxon>
        <taxon>Sedentaria</taxon>
        <taxon>Scolecida</taxon>
        <taxon>Capitellidae</taxon>
        <taxon>Capitella</taxon>
    </lineage>
</organism>
<accession>R7VGX9</accession>
<evidence type="ECO:0000313" key="1">
    <source>
        <dbReference type="EMBL" id="ELU17864.1"/>
    </source>
</evidence>
<evidence type="ECO:0000313" key="3">
    <source>
        <dbReference type="Proteomes" id="UP000014760"/>
    </source>
</evidence>
<protein>
    <submittedName>
        <fullName evidence="1 2">Uncharacterized protein</fullName>
    </submittedName>
</protein>
<dbReference type="EMBL" id="KB292274">
    <property type="protein sequence ID" value="ELU17864.1"/>
    <property type="molecule type" value="Genomic_DNA"/>
</dbReference>
<dbReference type="AlphaFoldDB" id="R7VGX9"/>
<evidence type="ECO:0000313" key="2">
    <source>
        <dbReference type="EnsemblMetazoa" id="CapteP216346"/>
    </source>
</evidence>
<reference evidence="3" key="1">
    <citation type="submission" date="2012-12" db="EMBL/GenBank/DDBJ databases">
        <authorList>
            <person name="Hellsten U."/>
            <person name="Grimwood J."/>
            <person name="Chapman J.A."/>
            <person name="Shapiro H."/>
            <person name="Aerts A."/>
            <person name="Otillar R.P."/>
            <person name="Terry A.Y."/>
            <person name="Boore J.L."/>
            <person name="Simakov O."/>
            <person name="Marletaz F."/>
            <person name="Cho S.-J."/>
            <person name="Edsinger-Gonzales E."/>
            <person name="Havlak P."/>
            <person name="Kuo D.-H."/>
            <person name="Larsson T."/>
            <person name="Lv J."/>
            <person name="Arendt D."/>
            <person name="Savage R."/>
            <person name="Osoegawa K."/>
            <person name="de Jong P."/>
            <person name="Lindberg D.R."/>
            <person name="Seaver E.C."/>
            <person name="Weisblat D.A."/>
            <person name="Putnam N.H."/>
            <person name="Grigoriev I.V."/>
            <person name="Rokhsar D.S."/>
        </authorList>
    </citation>
    <scope>NUCLEOTIDE SEQUENCE</scope>
    <source>
        <strain evidence="3">I ESC-2004</strain>
    </source>
</reference>
<dbReference type="EnsemblMetazoa" id="CapteT216346">
    <property type="protein sequence ID" value="CapteP216346"/>
    <property type="gene ID" value="CapteG216346"/>
</dbReference>
<name>R7VGX9_CAPTE</name>